<organism evidence="1 2">
    <name type="scientific">Rhododendron molle</name>
    <name type="common">Chinese azalea</name>
    <name type="synonym">Azalea mollis</name>
    <dbReference type="NCBI Taxonomy" id="49168"/>
    <lineage>
        <taxon>Eukaryota</taxon>
        <taxon>Viridiplantae</taxon>
        <taxon>Streptophyta</taxon>
        <taxon>Embryophyta</taxon>
        <taxon>Tracheophyta</taxon>
        <taxon>Spermatophyta</taxon>
        <taxon>Magnoliopsida</taxon>
        <taxon>eudicotyledons</taxon>
        <taxon>Gunneridae</taxon>
        <taxon>Pentapetalae</taxon>
        <taxon>asterids</taxon>
        <taxon>Ericales</taxon>
        <taxon>Ericaceae</taxon>
        <taxon>Ericoideae</taxon>
        <taxon>Rhodoreae</taxon>
        <taxon>Rhododendron</taxon>
    </lineage>
</organism>
<accession>A0ACC0LHS3</accession>
<evidence type="ECO:0000313" key="2">
    <source>
        <dbReference type="Proteomes" id="UP001062846"/>
    </source>
</evidence>
<proteinExistence type="predicted"/>
<sequence>MVSPKATTGDDGVPCDYCNQHSAVLYCRADSAKLCLLCDNHVHSANALSRKHLRSQICDNCASQPVSSCCHTDNLLLCQDCDWDAHGTTTSSHRRSTVDAFSGCPSALYLASAWGLDLLDAKRPHHNVNWTCYQDPDNVNNDNNNPFDSSSMYDKSLQDLMVPSGNWNGRIVYSTDDICYDVGSKKQKQQVVLRQLIQLFNREGVGVDCGGEKLVSDTPPNRHGWEGNVEAGSGWEGNVEAGMDVNQSLQPRREEEEQEEAPFDNSLFMVQTHVDLKDRDPVAVGNNTMWEINPKGLGAQIWDFNLGRLRGTEESGQSEVVYAANDSGFMMKSYSELLKEASLATPKGCGDIFGMNPSMAHEDTATFNHSPNNATASQGPATSESNNLPIARPPLSRLAFGNSKCYPREIQFADQSVLMRDDTTRTASLTKADVEVLVQNRGNAMLRYKEKKKTRRYDKHIRYESRKARADTRKRVKGRFVKATEAPDVAKALCYGLGCRGIFFMVEGIEHVKIAFELKTSGISSFLAENIQASKRLIQGEAGGNLVKKPFRSFIMKDFSFFLLKNSLGAKMRKGFRSSCNSDGSTSTLNQRKTDGVDYSCITTQSLSGSPFVDATSGQETRTTLEEMILQLEFEEKMARKAKADEYSAEMEQRRMSCVDNADILRSARNALNQYPRFSLDGKDAMYRSSFQNLAPVSTARSRKSFCCNPGLRKGIMIKEGSNSELRKTPCFPPIVGGESVVWCKPGVVAKLMGLEAVPIPVRSYTCKEKWSSAIKQPKPRKRAERHEMERRKLVRDINGGNEIKGGMMSSCSRTGYCVMKPVVVDPSNDGSTGWPIRGLR</sequence>
<evidence type="ECO:0000313" key="1">
    <source>
        <dbReference type="EMBL" id="KAI8527877.1"/>
    </source>
</evidence>
<dbReference type="EMBL" id="CM046399">
    <property type="protein sequence ID" value="KAI8527877.1"/>
    <property type="molecule type" value="Genomic_DNA"/>
</dbReference>
<protein>
    <submittedName>
        <fullName evidence="1">Uncharacterized protein</fullName>
    </submittedName>
</protein>
<name>A0ACC0LHS3_RHOML</name>
<comment type="caution">
    <text evidence="1">The sequence shown here is derived from an EMBL/GenBank/DDBJ whole genome shotgun (WGS) entry which is preliminary data.</text>
</comment>
<reference evidence="1" key="1">
    <citation type="submission" date="2022-02" db="EMBL/GenBank/DDBJ databases">
        <title>Plant Genome Project.</title>
        <authorList>
            <person name="Zhang R.-G."/>
        </authorList>
    </citation>
    <scope>NUCLEOTIDE SEQUENCE</scope>
    <source>
        <strain evidence="1">AT1</strain>
    </source>
</reference>
<keyword evidence="2" id="KW-1185">Reference proteome</keyword>
<dbReference type="Proteomes" id="UP001062846">
    <property type="component" value="Chromosome 12"/>
</dbReference>
<gene>
    <name evidence="1" type="ORF">RHMOL_Rhmol12G0108100</name>
</gene>